<feature type="domain" description="AMP-binding enzyme C-terminal" evidence="6">
    <location>
        <begin position="352"/>
        <end position="401"/>
    </location>
</feature>
<comment type="similarity">
    <text evidence="2">Belongs to the ATP-dependent AMP-binding enzyme family.</text>
</comment>
<accession>A0A2J7QLS2</accession>
<keyword evidence="7" id="KW-0503">Monooxygenase</keyword>
<evidence type="ECO:0000259" key="6">
    <source>
        <dbReference type="Pfam" id="PF13193"/>
    </source>
</evidence>
<evidence type="ECO:0000256" key="4">
    <source>
        <dbReference type="ARBA" id="ARBA00023140"/>
    </source>
</evidence>
<dbReference type="EMBL" id="NEVH01013241">
    <property type="protein sequence ID" value="PNF29541.1"/>
    <property type="molecule type" value="Genomic_DNA"/>
</dbReference>
<evidence type="ECO:0000256" key="3">
    <source>
        <dbReference type="ARBA" id="ARBA00022598"/>
    </source>
</evidence>
<dbReference type="PANTHER" id="PTHR24096">
    <property type="entry name" value="LONG-CHAIN-FATTY-ACID--COA LIGASE"/>
    <property type="match status" value="1"/>
</dbReference>
<evidence type="ECO:0000256" key="2">
    <source>
        <dbReference type="ARBA" id="ARBA00006432"/>
    </source>
</evidence>
<evidence type="ECO:0000256" key="1">
    <source>
        <dbReference type="ARBA" id="ARBA00004275"/>
    </source>
</evidence>
<dbReference type="InterPro" id="IPR000873">
    <property type="entry name" value="AMP-dep_synth/lig_dom"/>
</dbReference>
<dbReference type="PANTHER" id="PTHR24096:SF149">
    <property type="entry name" value="AMP-BINDING DOMAIN-CONTAINING PROTEIN-RELATED"/>
    <property type="match status" value="1"/>
</dbReference>
<comment type="caution">
    <text evidence="7">The sequence shown here is derived from an EMBL/GenBank/DDBJ whole genome shotgun (WGS) entry which is preliminary data.</text>
</comment>
<sequence>MEMGSKNVLTGPKLLFPIPDVSLGRYLYQCLSSHGDKIAQVDVVTGETRTYADVMSASLSVADFLYSRGIRSGDVVGICSENSLDFILPVIGTLFAGAICAPLNPNYTLRELHHAMDISKPKIMFCSEQPLENIDKILCSVGFLKDIVVFGSPVSDKHIPFRSILWNNSNNFQPFDGDCKDLAAAILCSSGTTGLSKGVMLTHRNILYTFRVMSDSRYGDMRPSDTLLMLLPMFHGYMFFCQLIASMVGVKAVVLNKFEEHVFLRTIEKHKVVNMNTGQILGPGEAGEVCFRGPGIMKGYCGNPQATAACFDSDGFLLTGDVGYYDEDGFFYIVDRVKELIKYKGYQVPPAELEAVLLTHSTIKDAAVIAVPDHEAGELPLAFVVKQPGARVTKDEIIKYVA</sequence>
<feature type="non-terminal residue" evidence="7">
    <location>
        <position position="402"/>
    </location>
</feature>
<keyword evidence="4" id="KW-0576">Peroxisome</keyword>
<dbReference type="GO" id="GO:0005777">
    <property type="term" value="C:peroxisome"/>
    <property type="evidence" value="ECO:0007669"/>
    <property type="project" value="UniProtKB-SubCell"/>
</dbReference>
<dbReference type="InterPro" id="IPR042099">
    <property type="entry name" value="ANL_N_sf"/>
</dbReference>
<reference evidence="7 8" key="1">
    <citation type="submission" date="2017-12" db="EMBL/GenBank/DDBJ databases">
        <title>Hemimetabolous genomes reveal molecular basis of termite eusociality.</title>
        <authorList>
            <person name="Harrison M.C."/>
            <person name="Jongepier E."/>
            <person name="Robertson H.M."/>
            <person name="Arning N."/>
            <person name="Bitard-Feildel T."/>
            <person name="Chao H."/>
            <person name="Childers C.P."/>
            <person name="Dinh H."/>
            <person name="Doddapaneni H."/>
            <person name="Dugan S."/>
            <person name="Gowin J."/>
            <person name="Greiner C."/>
            <person name="Han Y."/>
            <person name="Hu H."/>
            <person name="Hughes D.S.T."/>
            <person name="Huylmans A.-K."/>
            <person name="Kemena C."/>
            <person name="Kremer L.P.M."/>
            <person name="Lee S.L."/>
            <person name="Lopez-Ezquerra A."/>
            <person name="Mallet L."/>
            <person name="Monroy-Kuhn J.M."/>
            <person name="Moser A."/>
            <person name="Murali S.C."/>
            <person name="Muzny D.M."/>
            <person name="Otani S."/>
            <person name="Piulachs M.-D."/>
            <person name="Poelchau M."/>
            <person name="Qu J."/>
            <person name="Schaub F."/>
            <person name="Wada-Katsumata A."/>
            <person name="Worley K.C."/>
            <person name="Xie Q."/>
            <person name="Ylla G."/>
            <person name="Poulsen M."/>
            <person name="Gibbs R.A."/>
            <person name="Schal C."/>
            <person name="Richards S."/>
            <person name="Belles X."/>
            <person name="Korb J."/>
            <person name="Bornberg-Bauer E."/>
        </authorList>
    </citation>
    <scope>NUCLEOTIDE SEQUENCE [LARGE SCALE GENOMIC DNA]</scope>
    <source>
        <tissue evidence="7">Whole body</tissue>
    </source>
</reference>
<dbReference type="Pfam" id="PF13193">
    <property type="entry name" value="AMP-binding_C"/>
    <property type="match status" value="1"/>
</dbReference>
<dbReference type="InterPro" id="IPR045851">
    <property type="entry name" value="AMP-bd_C_sf"/>
</dbReference>
<proteinExistence type="inferred from homology"/>
<keyword evidence="7" id="KW-0560">Oxidoreductase</keyword>
<dbReference type="Gene3D" id="3.30.300.30">
    <property type="match status" value="1"/>
</dbReference>
<dbReference type="InterPro" id="IPR020845">
    <property type="entry name" value="AMP-binding_CS"/>
</dbReference>
<dbReference type="InterPro" id="IPR025110">
    <property type="entry name" value="AMP-bd_C"/>
</dbReference>
<name>A0A2J7QLS2_9NEOP</name>
<evidence type="ECO:0000313" key="7">
    <source>
        <dbReference type="EMBL" id="PNF29541.1"/>
    </source>
</evidence>
<feature type="domain" description="AMP-dependent synthetase/ligase" evidence="5">
    <location>
        <begin position="32"/>
        <end position="272"/>
    </location>
</feature>
<keyword evidence="8" id="KW-1185">Reference proteome</keyword>
<dbReference type="Proteomes" id="UP000235965">
    <property type="component" value="Unassembled WGS sequence"/>
</dbReference>
<dbReference type="OrthoDB" id="10253869at2759"/>
<organism evidence="7 8">
    <name type="scientific">Cryptotermes secundus</name>
    <dbReference type="NCBI Taxonomy" id="105785"/>
    <lineage>
        <taxon>Eukaryota</taxon>
        <taxon>Metazoa</taxon>
        <taxon>Ecdysozoa</taxon>
        <taxon>Arthropoda</taxon>
        <taxon>Hexapoda</taxon>
        <taxon>Insecta</taxon>
        <taxon>Pterygota</taxon>
        <taxon>Neoptera</taxon>
        <taxon>Polyneoptera</taxon>
        <taxon>Dictyoptera</taxon>
        <taxon>Blattodea</taxon>
        <taxon>Blattoidea</taxon>
        <taxon>Termitoidae</taxon>
        <taxon>Kalotermitidae</taxon>
        <taxon>Cryptotermitinae</taxon>
        <taxon>Cryptotermes</taxon>
    </lineage>
</organism>
<dbReference type="Gene3D" id="3.40.50.12780">
    <property type="entry name" value="N-terminal domain of ligase-like"/>
    <property type="match status" value="1"/>
</dbReference>
<dbReference type="Gene3D" id="2.30.38.10">
    <property type="entry name" value="Luciferase, Domain 3"/>
    <property type="match status" value="1"/>
</dbReference>
<keyword evidence="3" id="KW-0436">Ligase</keyword>
<dbReference type="GO" id="GO:0016405">
    <property type="term" value="F:CoA-ligase activity"/>
    <property type="evidence" value="ECO:0007669"/>
    <property type="project" value="TreeGrafter"/>
</dbReference>
<dbReference type="GO" id="GO:0004497">
    <property type="term" value="F:monooxygenase activity"/>
    <property type="evidence" value="ECO:0007669"/>
    <property type="project" value="UniProtKB-KW"/>
</dbReference>
<dbReference type="Pfam" id="PF00501">
    <property type="entry name" value="AMP-binding"/>
    <property type="match status" value="1"/>
</dbReference>
<dbReference type="PROSITE" id="PS00455">
    <property type="entry name" value="AMP_BINDING"/>
    <property type="match status" value="1"/>
</dbReference>
<dbReference type="SUPFAM" id="SSF56801">
    <property type="entry name" value="Acetyl-CoA synthetase-like"/>
    <property type="match status" value="1"/>
</dbReference>
<evidence type="ECO:0000313" key="8">
    <source>
        <dbReference type="Proteomes" id="UP000235965"/>
    </source>
</evidence>
<evidence type="ECO:0000259" key="5">
    <source>
        <dbReference type="Pfam" id="PF00501"/>
    </source>
</evidence>
<comment type="subcellular location">
    <subcellularLocation>
        <location evidence="1">Peroxisome</location>
    </subcellularLocation>
</comment>
<protein>
    <submittedName>
        <fullName evidence="7">Luciferin 4-monooxygenase</fullName>
    </submittedName>
</protein>
<dbReference type="AlphaFoldDB" id="A0A2J7QLS2"/>
<gene>
    <name evidence="7" type="ORF">B7P43_G01952</name>
</gene>